<proteinExistence type="predicted"/>
<gene>
    <name evidence="2" type="ORF">N7492_002062</name>
</gene>
<dbReference type="OrthoDB" id="4253505at2759"/>
<organism evidence="2 3">
    <name type="scientific">Penicillium capsulatum</name>
    <dbReference type="NCBI Taxonomy" id="69766"/>
    <lineage>
        <taxon>Eukaryota</taxon>
        <taxon>Fungi</taxon>
        <taxon>Dikarya</taxon>
        <taxon>Ascomycota</taxon>
        <taxon>Pezizomycotina</taxon>
        <taxon>Eurotiomycetes</taxon>
        <taxon>Eurotiomycetidae</taxon>
        <taxon>Eurotiales</taxon>
        <taxon>Aspergillaceae</taxon>
        <taxon>Penicillium</taxon>
    </lineage>
</organism>
<evidence type="ECO:0000256" key="1">
    <source>
        <dbReference type="SAM" id="MobiDB-lite"/>
    </source>
</evidence>
<accession>A0A9W9LW01</accession>
<dbReference type="Proteomes" id="UP001146351">
    <property type="component" value="Unassembled WGS sequence"/>
</dbReference>
<evidence type="ECO:0000313" key="3">
    <source>
        <dbReference type="Proteomes" id="UP001146351"/>
    </source>
</evidence>
<sequence>MTAQPDLDSFLSWGEQPNAEFPDLQYFPFEQEDNPFSWDDILDGYLTNTETTRVEQMDDLPELSPGPGSESGEIHSLGQSLLELQEHVKILENRMSEKQRAIDALLVYVEELQPFLLQLSGSIQHMQV</sequence>
<dbReference type="EMBL" id="JAPQKO010000002">
    <property type="protein sequence ID" value="KAJ5178852.1"/>
    <property type="molecule type" value="Genomic_DNA"/>
</dbReference>
<keyword evidence="3" id="KW-1185">Reference proteome</keyword>
<dbReference type="AlphaFoldDB" id="A0A9W9LW01"/>
<protein>
    <submittedName>
        <fullName evidence="2">Uncharacterized protein</fullName>
    </submittedName>
</protein>
<name>A0A9W9LW01_9EURO</name>
<evidence type="ECO:0000313" key="2">
    <source>
        <dbReference type="EMBL" id="KAJ5178852.1"/>
    </source>
</evidence>
<reference evidence="2" key="2">
    <citation type="journal article" date="2023" name="IMA Fungus">
        <title>Comparative genomic study of the Penicillium genus elucidates a diverse pangenome and 15 lateral gene transfer events.</title>
        <authorList>
            <person name="Petersen C."/>
            <person name="Sorensen T."/>
            <person name="Nielsen M.R."/>
            <person name="Sondergaard T.E."/>
            <person name="Sorensen J.L."/>
            <person name="Fitzpatrick D.A."/>
            <person name="Frisvad J.C."/>
            <person name="Nielsen K.L."/>
        </authorList>
    </citation>
    <scope>NUCLEOTIDE SEQUENCE</scope>
    <source>
        <strain evidence="2">IBT 21917</strain>
    </source>
</reference>
<reference evidence="2" key="1">
    <citation type="submission" date="2022-11" db="EMBL/GenBank/DDBJ databases">
        <authorList>
            <person name="Petersen C."/>
        </authorList>
    </citation>
    <scope>NUCLEOTIDE SEQUENCE</scope>
    <source>
        <strain evidence="2">IBT 21917</strain>
    </source>
</reference>
<feature type="region of interest" description="Disordered" evidence="1">
    <location>
        <begin position="55"/>
        <end position="75"/>
    </location>
</feature>
<comment type="caution">
    <text evidence="2">The sequence shown here is derived from an EMBL/GenBank/DDBJ whole genome shotgun (WGS) entry which is preliminary data.</text>
</comment>